<dbReference type="SUPFAM" id="SSF56112">
    <property type="entry name" value="Protein kinase-like (PK-like)"/>
    <property type="match status" value="1"/>
</dbReference>
<dbReference type="EMBL" id="SFCI01001636">
    <property type="protein sequence ID" value="TFY75302.1"/>
    <property type="molecule type" value="Genomic_DNA"/>
</dbReference>
<proteinExistence type="predicted"/>
<dbReference type="PROSITE" id="PS50011">
    <property type="entry name" value="PROTEIN_KINASE_DOM"/>
    <property type="match status" value="1"/>
</dbReference>
<dbReference type="GO" id="GO:0005737">
    <property type="term" value="C:cytoplasm"/>
    <property type="evidence" value="ECO:0007669"/>
    <property type="project" value="TreeGrafter"/>
</dbReference>
<dbReference type="GO" id="GO:0035556">
    <property type="term" value="P:intracellular signal transduction"/>
    <property type="evidence" value="ECO:0007669"/>
    <property type="project" value="TreeGrafter"/>
</dbReference>
<evidence type="ECO:0000313" key="4">
    <source>
        <dbReference type="EMBL" id="TFY75302.1"/>
    </source>
</evidence>
<dbReference type="Proteomes" id="UP000298061">
    <property type="component" value="Unassembled WGS sequence"/>
</dbReference>
<accession>A0A4Y9ZKN5</accession>
<dbReference type="OrthoDB" id="5987198at2759"/>
<dbReference type="GO" id="GO:0005524">
    <property type="term" value="F:ATP binding"/>
    <property type="evidence" value="ECO:0007669"/>
    <property type="project" value="UniProtKB-KW"/>
</dbReference>
<comment type="caution">
    <text evidence="4">The sequence shown here is derived from an EMBL/GenBank/DDBJ whole genome shotgun (WGS) entry which is preliminary data.</text>
</comment>
<dbReference type="Gene3D" id="1.10.510.10">
    <property type="entry name" value="Transferase(Phosphotransferase) domain 1"/>
    <property type="match status" value="1"/>
</dbReference>
<reference evidence="4 5" key="1">
    <citation type="submission" date="2019-02" db="EMBL/GenBank/DDBJ databases">
        <title>Genome sequencing of the rare red list fungi Hericium alpestre (H. flagellum).</title>
        <authorList>
            <person name="Buettner E."/>
            <person name="Kellner H."/>
        </authorList>
    </citation>
    <scope>NUCLEOTIDE SEQUENCE [LARGE SCALE GENOMIC DNA]</scope>
    <source>
        <strain evidence="4 5">DSM 108284</strain>
    </source>
</reference>
<feature type="domain" description="Protein kinase" evidence="3">
    <location>
        <begin position="1"/>
        <end position="176"/>
    </location>
</feature>
<dbReference type="AlphaFoldDB" id="A0A4Y9ZKN5"/>
<evidence type="ECO:0000259" key="3">
    <source>
        <dbReference type="PROSITE" id="PS50011"/>
    </source>
</evidence>
<protein>
    <recommendedName>
        <fullName evidence="3">Protein kinase domain-containing protein</fullName>
    </recommendedName>
</protein>
<dbReference type="GO" id="GO:0004674">
    <property type="term" value="F:protein serine/threonine kinase activity"/>
    <property type="evidence" value="ECO:0007669"/>
    <property type="project" value="TreeGrafter"/>
</dbReference>
<dbReference type="STRING" id="135208.A0A4Y9ZKN5"/>
<keyword evidence="1" id="KW-0547">Nucleotide-binding</keyword>
<name>A0A4Y9ZKN5_9AGAM</name>
<organism evidence="4 5">
    <name type="scientific">Hericium alpestre</name>
    <dbReference type="NCBI Taxonomy" id="135208"/>
    <lineage>
        <taxon>Eukaryota</taxon>
        <taxon>Fungi</taxon>
        <taxon>Dikarya</taxon>
        <taxon>Basidiomycota</taxon>
        <taxon>Agaricomycotina</taxon>
        <taxon>Agaricomycetes</taxon>
        <taxon>Russulales</taxon>
        <taxon>Hericiaceae</taxon>
        <taxon>Hericium</taxon>
    </lineage>
</organism>
<dbReference type="PANTHER" id="PTHR24346">
    <property type="entry name" value="MAP/MICROTUBULE AFFINITY-REGULATING KINASE"/>
    <property type="match status" value="1"/>
</dbReference>
<dbReference type="InterPro" id="IPR011009">
    <property type="entry name" value="Kinase-like_dom_sf"/>
</dbReference>
<dbReference type="PANTHER" id="PTHR24346:SF30">
    <property type="entry name" value="MATERNAL EMBRYONIC LEUCINE ZIPPER KINASE"/>
    <property type="match status" value="1"/>
</dbReference>
<dbReference type="InterPro" id="IPR000719">
    <property type="entry name" value="Prot_kinase_dom"/>
</dbReference>
<evidence type="ECO:0000256" key="1">
    <source>
        <dbReference type="ARBA" id="ARBA00022741"/>
    </source>
</evidence>
<gene>
    <name evidence="4" type="ORF">EWM64_g8711</name>
</gene>
<evidence type="ECO:0000256" key="2">
    <source>
        <dbReference type="ARBA" id="ARBA00022840"/>
    </source>
</evidence>
<evidence type="ECO:0000313" key="5">
    <source>
        <dbReference type="Proteomes" id="UP000298061"/>
    </source>
</evidence>
<keyword evidence="5" id="KW-1185">Reference proteome</keyword>
<sequence>MQNSSKGLAYLHEVGVAHRDCSISNMVMAADKMFPHGFHPNFLTKDMRARRLRGVRSRTHVGGMKYYLIDFGESMKFDSTENVRIDVWSKASIHAPETLDDDRPPYDPFKVDVWAAGTTYTNVIVKEYPGYFEAFSPLFSSMASEDPAARPSAAEALAQFRAIKSQFSRTALHSRVRFHEACPEIAVQRVFRDGWHWLKQFAFAARNMKCYKLFRTIATARVRLIWKAQCYQPSGIAAGHLARAAPHFYILHDRS</sequence>
<keyword evidence="2" id="KW-0067">ATP-binding</keyword>